<organism evidence="1 2">
    <name type="scientific">Rhizophagus irregularis</name>
    <dbReference type="NCBI Taxonomy" id="588596"/>
    <lineage>
        <taxon>Eukaryota</taxon>
        <taxon>Fungi</taxon>
        <taxon>Fungi incertae sedis</taxon>
        <taxon>Mucoromycota</taxon>
        <taxon>Glomeromycotina</taxon>
        <taxon>Glomeromycetes</taxon>
        <taxon>Glomerales</taxon>
        <taxon>Glomeraceae</taxon>
        <taxon>Rhizophagus</taxon>
    </lineage>
</organism>
<dbReference type="EMBL" id="LLXL01002636">
    <property type="protein sequence ID" value="PKK60323.1"/>
    <property type="molecule type" value="Genomic_DNA"/>
</dbReference>
<proteinExistence type="predicted"/>
<evidence type="ECO:0000313" key="1">
    <source>
        <dbReference type="EMBL" id="PKK60323.1"/>
    </source>
</evidence>
<dbReference type="InterPro" id="IPR027417">
    <property type="entry name" value="P-loop_NTPase"/>
</dbReference>
<dbReference type="AlphaFoldDB" id="A0A2N1MFA6"/>
<evidence type="ECO:0000313" key="2">
    <source>
        <dbReference type="Proteomes" id="UP000233469"/>
    </source>
</evidence>
<sequence length="121" mass="13580">MIIISHHDNNLLLSSLKHTLPSYGLTKRLPASGSCTSNTLRTGRVVRYITQVTREKIFFNRKRELAKFKNAFSADPELHVVLGPPSTGKTALIHEITSKGDFNPLCINCREGKFDTLKKDI</sequence>
<dbReference type="Gene3D" id="3.40.50.300">
    <property type="entry name" value="P-loop containing nucleotide triphosphate hydrolases"/>
    <property type="match status" value="1"/>
</dbReference>
<accession>A0A2N1MFA6</accession>
<dbReference type="VEuPathDB" id="FungiDB:FUN_010753"/>
<reference evidence="1 2" key="1">
    <citation type="submission" date="2016-04" db="EMBL/GenBank/DDBJ databases">
        <title>Genome analyses suggest a sexual origin of heterokaryosis in a supposedly ancient asexual fungus.</title>
        <authorList>
            <person name="Ropars J."/>
            <person name="Sedzielewska K."/>
            <person name="Noel J."/>
            <person name="Charron P."/>
            <person name="Farinelli L."/>
            <person name="Marton T."/>
            <person name="Kruger M."/>
            <person name="Pelin A."/>
            <person name="Brachmann A."/>
            <person name="Corradi N."/>
        </authorList>
    </citation>
    <scope>NUCLEOTIDE SEQUENCE [LARGE SCALE GENOMIC DNA]</scope>
    <source>
        <strain evidence="1 2">C2</strain>
    </source>
</reference>
<reference evidence="1 2" key="2">
    <citation type="submission" date="2017-10" db="EMBL/GenBank/DDBJ databases">
        <title>Extensive intraspecific genome diversity in a model arbuscular mycorrhizal fungus.</title>
        <authorList>
            <person name="Chen E.C.H."/>
            <person name="Morin E."/>
            <person name="Baudet D."/>
            <person name="Noel J."/>
            <person name="Ndikumana S."/>
            <person name="Charron P."/>
            <person name="St-Onge C."/>
            <person name="Giorgi J."/>
            <person name="Grigoriev I.V."/>
            <person name="Roux C."/>
            <person name="Martin F.M."/>
            <person name="Corradi N."/>
        </authorList>
    </citation>
    <scope>NUCLEOTIDE SEQUENCE [LARGE SCALE GENOMIC DNA]</scope>
    <source>
        <strain evidence="1 2">C2</strain>
    </source>
</reference>
<dbReference type="SUPFAM" id="SSF52540">
    <property type="entry name" value="P-loop containing nucleoside triphosphate hydrolases"/>
    <property type="match status" value="1"/>
</dbReference>
<dbReference type="Proteomes" id="UP000233469">
    <property type="component" value="Unassembled WGS sequence"/>
</dbReference>
<name>A0A2N1MFA6_9GLOM</name>
<comment type="caution">
    <text evidence="1">The sequence shown here is derived from an EMBL/GenBank/DDBJ whole genome shotgun (WGS) entry which is preliminary data.</text>
</comment>
<dbReference type="VEuPathDB" id="FungiDB:RhiirFUN_016045"/>
<dbReference type="OrthoDB" id="2417260at2759"/>
<gene>
    <name evidence="1" type="ORF">RhiirC2_793485</name>
</gene>
<protein>
    <submittedName>
        <fullName evidence="1">Uncharacterized protein</fullName>
    </submittedName>
</protein>
<dbReference type="VEuPathDB" id="FungiDB:RhiirA1_460386"/>